<evidence type="ECO:0000313" key="1">
    <source>
        <dbReference type="EMBL" id="MDM3929251.1"/>
    </source>
</evidence>
<name>A0ABT7P7I9_MYCIT</name>
<dbReference type="EMBL" id="JASZZX010000033">
    <property type="protein sequence ID" value="MDM3929251.1"/>
    <property type="molecule type" value="Genomic_DNA"/>
</dbReference>
<organism evidence="1 2">
    <name type="scientific">Mycobacterium intracellulare subsp. chimaera</name>
    <dbReference type="NCBI Taxonomy" id="222805"/>
    <lineage>
        <taxon>Bacteria</taxon>
        <taxon>Bacillati</taxon>
        <taxon>Actinomycetota</taxon>
        <taxon>Actinomycetes</taxon>
        <taxon>Mycobacteriales</taxon>
        <taxon>Mycobacteriaceae</taxon>
        <taxon>Mycobacterium</taxon>
        <taxon>Mycobacterium avium complex (MAC)</taxon>
    </lineage>
</organism>
<protein>
    <submittedName>
        <fullName evidence="1">Uncharacterized protein</fullName>
    </submittedName>
</protein>
<reference evidence="2" key="2">
    <citation type="submission" date="2023-06" db="EMBL/GenBank/DDBJ databases">
        <title>Itaconate inhibition of nontuberculous mycobacteria.</title>
        <authorList>
            <person name="Spilker T."/>
        </authorList>
    </citation>
    <scope>NUCLEOTIDE SEQUENCE [LARGE SCALE GENOMIC DNA]</scope>
    <source>
        <strain evidence="2">FLAC1071</strain>
    </source>
</reference>
<dbReference type="Proteomes" id="UP001529272">
    <property type="component" value="Unassembled WGS sequence"/>
</dbReference>
<dbReference type="RefSeq" id="WP_072501591.1">
    <property type="nucleotide sequence ID" value="NZ_JASZZX010000033.1"/>
</dbReference>
<keyword evidence="2" id="KW-1185">Reference proteome</keyword>
<comment type="caution">
    <text evidence="1">The sequence shown here is derived from an EMBL/GenBank/DDBJ whole genome shotgun (WGS) entry which is preliminary data.</text>
</comment>
<proteinExistence type="predicted"/>
<reference evidence="1 2" key="1">
    <citation type="submission" date="2023-06" db="EMBL/GenBank/DDBJ databases">
        <title>Itaconate inhibition of nontuberculous mycobacteria.</title>
        <authorList>
            <person name="Breen P."/>
            <person name="Zimbric M."/>
            <person name="Caverly L."/>
        </authorList>
    </citation>
    <scope>NUCLEOTIDE SEQUENCE [LARGE SCALE GENOMIC DNA]</scope>
    <source>
        <strain evidence="1 2">FLAC1071</strain>
    </source>
</reference>
<accession>A0ABT7P7I9</accession>
<sequence length="67" mass="7135">MKTAATLVNTNANVWHLCDAGGQHLAALEGVEDKVLGPAAACLVADRGFPEGEWIRRGPGRYSYLVP</sequence>
<gene>
    <name evidence="1" type="ORF">QRB35_25040</name>
</gene>
<evidence type="ECO:0000313" key="2">
    <source>
        <dbReference type="Proteomes" id="UP001529272"/>
    </source>
</evidence>